<evidence type="ECO:0000313" key="2">
    <source>
        <dbReference type="Proteomes" id="UP001175147"/>
    </source>
</evidence>
<name>A0ABT8YZQ2_9SPIR</name>
<dbReference type="RefSeq" id="WP_304385316.1">
    <property type="nucleotide sequence ID" value="NZ_JAUPBL010000043.1"/>
</dbReference>
<accession>A0ABT8YZQ2</accession>
<evidence type="ECO:0000313" key="1">
    <source>
        <dbReference type="EMBL" id="MDO7020955.1"/>
    </source>
</evidence>
<dbReference type="Proteomes" id="UP001175147">
    <property type="component" value="Unassembled WGS sequence"/>
</dbReference>
<proteinExistence type="predicted"/>
<comment type="caution">
    <text evidence="1">The sequence shown here is derived from an EMBL/GenBank/DDBJ whole genome shotgun (WGS) entry which is preliminary data.</text>
</comment>
<organism evidence="1 2">
    <name type="scientific">Brachyspira innocens</name>
    <dbReference type="NCBI Taxonomy" id="13264"/>
    <lineage>
        <taxon>Bacteria</taxon>
        <taxon>Pseudomonadati</taxon>
        <taxon>Spirochaetota</taxon>
        <taxon>Spirochaetia</taxon>
        <taxon>Brachyspirales</taxon>
        <taxon>Brachyspiraceae</taxon>
        <taxon>Brachyspira</taxon>
    </lineage>
</organism>
<protein>
    <submittedName>
        <fullName evidence="1">Uncharacterized protein</fullName>
    </submittedName>
</protein>
<gene>
    <name evidence="1" type="ORF">Q5M86_09235</name>
</gene>
<dbReference type="EMBL" id="JAUPBM010000119">
    <property type="protein sequence ID" value="MDO7020955.1"/>
    <property type="molecule type" value="Genomic_DNA"/>
</dbReference>
<reference evidence="1" key="1">
    <citation type="submission" date="2023-07" db="EMBL/GenBank/DDBJ databases">
        <title>Mucosal microbiota of week-old chicken and adult hens.</title>
        <authorList>
            <person name="Volf J."/>
            <person name="Karasova D."/>
            <person name="Crhanova M."/>
            <person name="Faldynova M."/>
            <person name="Prikrylova H."/>
            <person name="Zeman M."/>
            <person name="Babak V."/>
            <person name="Rajova J."/>
            <person name="Rychlik I."/>
        </authorList>
    </citation>
    <scope>NUCLEOTIDE SEQUENCE</scope>
    <source>
        <strain evidence="1">ET902</strain>
    </source>
</reference>
<keyword evidence="2" id="KW-1185">Reference proteome</keyword>
<sequence length="42" mass="5124">MLNNISIAYFIKNKRYILESKKYKNKNELIIIGEFFQILKDE</sequence>